<dbReference type="STRING" id="1387353.BSF38_00524"/>
<evidence type="ECO:0000256" key="1">
    <source>
        <dbReference type="ARBA" id="ARBA00009580"/>
    </source>
</evidence>
<dbReference type="Pfam" id="PF03162">
    <property type="entry name" value="Y_phosphatase2"/>
    <property type="match status" value="1"/>
</dbReference>
<dbReference type="GO" id="GO:0016791">
    <property type="term" value="F:phosphatase activity"/>
    <property type="evidence" value="ECO:0007669"/>
    <property type="project" value="TreeGrafter"/>
</dbReference>
<name>A0A1U7CJJ2_9BACT</name>
<accession>A0A1U7CJJ2</accession>
<comment type="similarity">
    <text evidence="1">Belongs to the protein-tyrosine phosphatase family.</text>
</comment>
<dbReference type="InterPro" id="IPR029021">
    <property type="entry name" value="Prot-tyrosine_phosphatase-like"/>
</dbReference>
<keyword evidence="4" id="KW-1185">Reference proteome</keyword>
<proteinExistence type="inferred from homology"/>
<dbReference type="Gene3D" id="3.90.190.10">
    <property type="entry name" value="Protein tyrosine phosphatase superfamily"/>
    <property type="match status" value="1"/>
</dbReference>
<sequence length="232" mass="26315">MSTRRKWFRLALSIGLAALAAHLLWRHGHDYVFPNQFAEVVPGKIYRGAWQKEWPMRQIARDRKIKTILALAHPYDSAIAVKERALAKELGIRWVHVPIIDQRSEEQPKTIFELLDDAAAVLNDPANYPIFFHCHHGLNRVSMTQIAYRTKYCGWTLEQATDEVASSFGLVTVNHGPDFRTMTNYYDKCVLPFRESKAAEETAVAAEKSAELATKSVPAPRTAADQPAAMRR</sequence>
<evidence type="ECO:0000256" key="2">
    <source>
        <dbReference type="SAM" id="MobiDB-lite"/>
    </source>
</evidence>
<dbReference type="OrthoDB" id="285384at2"/>
<dbReference type="SUPFAM" id="SSF52799">
    <property type="entry name" value="(Phosphotyrosine protein) phosphatases II"/>
    <property type="match status" value="1"/>
</dbReference>
<dbReference type="InterPro" id="IPR004861">
    <property type="entry name" value="Siw14-like"/>
</dbReference>
<feature type="region of interest" description="Disordered" evidence="2">
    <location>
        <begin position="209"/>
        <end position="232"/>
    </location>
</feature>
<dbReference type="Proteomes" id="UP000186309">
    <property type="component" value="Chromosome"/>
</dbReference>
<dbReference type="KEGG" id="pbor:BSF38_00524"/>
<protein>
    <recommendedName>
        <fullName evidence="5">Tyrosine specific protein phosphatases domain-containing protein</fullName>
    </recommendedName>
</protein>
<evidence type="ECO:0000313" key="3">
    <source>
        <dbReference type="EMBL" id="APW59110.1"/>
    </source>
</evidence>
<dbReference type="PANTHER" id="PTHR31126">
    <property type="entry name" value="TYROSINE-PROTEIN PHOSPHATASE"/>
    <property type="match status" value="1"/>
</dbReference>
<evidence type="ECO:0000313" key="4">
    <source>
        <dbReference type="Proteomes" id="UP000186309"/>
    </source>
</evidence>
<reference evidence="4" key="1">
    <citation type="submission" date="2016-12" db="EMBL/GenBank/DDBJ databases">
        <title>Comparative genomics of four Isosphaeraceae planctomycetes: a common pool of plasmids and glycoside hydrolase genes.</title>
        <authorList>
            <person name="Ivanova A."/>
        </authorList>
    </citation>
    <scope>NUCLEOTIDE SEQUENCE [LARGE SCALE GENOMIC DNA]</scope>
    <source>
        <strain evidence="4">PX4</strain>
    </source>
</reference>
<dbReference type="PANTHER" id="PTHR31126:SF1">
    <property type="entry name" value="TYROSINE SPECIFIC PROTEIN PHOSPHATASES DOMAIN-CONTAINING PROTEIN"/>
    <property type="match status" value="1"/>
</dbReference>
<gene>
    <name evidence="3" type="ORF">BSF38_00524</name>
</gene>
<dbReference type="EMBL" id="CP019082">
    <property type="protein sequence ID" value="APW59110.1"/>
    <property type="molecule type" value="Genomic_DNA"/>
</dbReference>
<dbReference type="RefSeq" id="WP_083712648.1">
    <property type="nucleotide sequence ID" value="NZ_CP019082.1"/>
</dbReference>
<evidence type="ECO:0008006" key="5">
    <source>
        <dbReference type="Google" id="ProtNLM"/>
    </source>
</evidence>
<dbReference type="AlphaFoldDB" id="A0A1U7CJJ2"/>
<organism evidence="3 4">
    <name type="scientific">Paludisphaera borealis</name>
    <dbReference type="NCBI Taxonomy" id="1387353"/>
    <lineage>
        <taxon>Bacteria</taxon>
        <taxon>Pseudomonadati</taxon>
        <taxon>Planctomycetota</taxon>
        <taxon>Planctomycetia</taxon>
        <taxon>Isosphaerales</taxon>
        <taxon>Isosphaeraceae</taxon>
        <taxon>Paludisphaera</taxon>
    </lineage>
</organism>